<accession>A0ABR6THL5</accession>
<comment type="similarity">
    <text evidence="1">Belongs to the antirestriction protein family.</text>
</comment>
<protein>
    <submittedName>
        <fullName evidence="2">Antirestriction protein</fullName>
    </submittedName>
</protein>
<dbReference type="InterPro" id="IPR042297">
    <property type="entry name" value="Antirestriction_sf"/>
</dbReference>
<dbReference type="Gene3D" id="3.30.70.3580">
    <property type="entry name" value="Antirestriction protein"/>
    <property type="match status" value="1"/>
</dbReference>
<dbReference type="Proteomes" id="UP000534677">
    <property type="component" value="Unassembled WGS sequence"/>
</dbReference>
<evidence type="ECO:0000256" key="1">
    <source>
        <dbReference type="ARBA" id="ARBA00008618"/>
    </source>
</evidence>
<gene>
    <name evidence="2" type="ORF">HF209_30645</name>
</gene>
<name>A0ABR6THL5_9PSED</name>
<dbReference type="EMBL" id="JAAXCZ010000026">
    <property type="protein sequence ID" value="MBC2385317.1"/>
    <property type="molecule type" value="Genomic_DNA"/>
</dbReference>
<proteinExistence type="inferred from homology"/>
<organism evidence="2 3">
    <name type="scientific">Pseudomonas cremoris</name>
    <dbReference type="NCBI Taxonomy" id="2724178"/>
    <lineage>
        <taxon>Bacteria</taxon>
        <taxon>Pseudomonadati</taxon>
        <taxon>Pseudomonadota</taxon>
        <taxon>Gammaproteobacteria</taxon>
        <taxon>Pseudomonadales</taxon>
        <taxon>Pseudomonadaceae</taxon>
        <taxon>Pseudomonas</taxon>
    </lineage>
</organism>
<keyword evidence="3" id="KW-1185">Reference proteome</keyword>
<reference evidence="2 3" key="1">
    <citation type="submission" date="2020-04" db="EMBL/GenBank/DDBJ databases">
        <title>Pseudomonas crami sp. nov., a novel proteolytic bacterial species isolated from cream.</title>
        <authorList>
            <person name="Hofmann K."/>
            <person name="Woller A."/>
            <person name="Huptas C."/>
            <person name="Wenning M."/>
            <person name="Scherer S."/>
            <person name="Doll E.V."/>
        </authorList>
    </citation>
    <scope>NUCLEOTIDE SEQUENCE [LARGE SCALE GENOMIC DNA]</scope>
    <source>
        <strain evidence="2 3">WS 5096</strain>
    </source>
</reference>
<dbReference type="Pfam" id="PF03230">
    <property type="entry name" value="Antirestrict"/>
    <property type="match status" value="1"/>
</dbReference>
<comment type="caution">
    <text evidence="2">The sequence shown here is derived from an EMBL/GenBank/DDBJ whole genome shotgun (WGS) entry which is preliminary data.</text>
</comment>
<dbReference type="RefSeq" id="WP_185710768.1">
    <property type="nucleotide sequence ID" value="NZ_JAAXCZ010000026.1"/>
</dbReference>
<sequence>MSLQENTLPVITATVVAEDCRMGTLPRFFGRYFGAVENSIFDAMGSLCEAYSGGFWNFYELSNDAFFMAPAIDGKLVLECPGNYFKGELSAEAAGIVATLFGLCRVAERYPVDQVIDRYHALRDFALDHPEAGLIMAAID</sequence>
<evidence type="ECO:0000313" key="2">
    <source>
        <dbReference type="EMBL" id="MBC2385317.1"/>
    </source>
</evidence>
<dbReference type="InterPro" id="IPR004914">
    <property type="entry name" value="Antirestrict"/>
</dbReference>
<evidence type="ECO:0000313" key="3">
    <source>
        <dbReference type="Proteomes" id="UP000534677"/>
    </source>
</evidence>